<accession>A0A0R2H290</accession>
<gene>
    <name evidence="2" type="ORF">IV49_GL001751</name>
</gene>
<dbReference type="Pfam" id="PF13481">
    <property type="entry name" value="AAA_25"/>
    <property type="match status" value="1"/>
</dbReference>
<dbReference type="PATRIC" id="fig|1410657.5.peg.1807"/>
<dbReference type="InterPro" id="IPR027417">
    <property type="entry name" value="P-loop_NTPase"/>
</dbReference>
<dbReference type="SUPFAM" id="SSF52540">
    <property type="entry name" value="P-loop containing nucleoside triphosphate hydrolases"/>
    <property type="match status" value="1"/>
</dbReference>
<dbReference type="AlphaFoldDB" id="A0A0R2H290"/>
<dbReference type="Proteomes" id="UP000051841">
    <property type="component" value="Unassembled WGS sequence"/>
</dbReference>
<keyword evidence="3" id="KW-1185">Reference proteome</keyword>
<dbReference type="RefSeq" id="WP_031589865.1">
    <property type="nucleotide sequence ID" value="NZ_JNKN01000057.1"/>
</dbReference>
<dbReference type="InterPro" id="IPR003593">
    <property type="entry name" value="AAA+_ATPase"/>
</dbReference>
<proteinExistence type="predicted"/>
<dbReference type="EMBL" id="JQBL01000059">
    <property type="protein sequence ID" value="KRN46728.1"/>
    <property type="molecule type" value="Genomic_DNA"/>
</dbReference>
<reference evidence="2 3" key="1">
    <citation type="journal article" date="2015" name="Genome Announc.">
        <title>Expanding the biotechnology potential of lactobacilli through comparative genomics of 213 strains and associated genera.</title>
        <authorList>
            <person name="Sun Z."/>
            <person name="Harris H.M."/>
            <person name="McCann A."/>
            <person name="Guo C."/>
            <person name="Argimon S."/>
            <person name="Zhang W."/>
            <person name="Yang X."/>
            <person name="Jeffery I.B."/>
            <person name="Cooney J.C."/>
            <person name="Kagawa T.F."/>
            <person name="Liu W."/>
            <person name="Song Y."/>
            <person name="Salvetti E."/>
            <person name="Wrobel A."/>
            <person name="Rasinkangas P."/>
            <person name="Parkhill J."/>
            <person name="Rea M.C."/>
            <person name="O'Sullivan O."/>
            <person name="Ritari J."/>
            <person name="Douillard F.P."/>
            <person name="Paul Ross R."/>
            <person name="Yang R."/>
            <person name="Briner A.E."/>
            <person name="Felis G.E."/>
            <person name="de Vos W.M."/>
            <person name="Barrangou R."/>
            <person name="Klaenhammer T.R."/>
            <person name="Caufield P.W."/>
            <person name="Cui Y."/>
            <person name="Zhang H."/>
            <person name="O'Toole P.W."/>
        </authorList>
    </citation>
    <scope>NUCLEOTIDE SEQUENCE [LARGE SCALE GENOMIC DNA]</scope>
    <source>
        <strain evidence="2 3">DSM 20405</strain>
    </source>
</reference>
<dbReference type="SMART" id="SM00382">
    <property type="entry name" value="AAA"/>
    <property type="match status" value="1"/>
</dbReference>
<evidence type="ECO:0000313" key="3">
    <source>
        <dbReference type="Proteomes" id="UP000051841"/>
    </source>
</evidence>
<feature type="domain" description="AAA+ ATPase" evidence="1">
    <location>
        <begin position="27"/>
        <end position="203"/>
    </location>
</feature>
<name>A0A0R2H290_9FIRM</name>
<evidence type="ECO:0000313" key="2">
    <source>
        <dbReference type="EMBL" id="KRN46728.1"/>
    </source>
</evidence>
<comment type="caution">
    <text evidence="2">The sequence shown here is derived from an EMBL/GenBank/DDBJ whole genome shotgun (WGS) entry which is preliminary data.</text>
</comment>
<evidence type="ECO:0000259" key="1">
    <source>
        <dbReference type="SMART" id="SM00382"/>
    </source>
</evidence>
<dbReference type="Gene3D" id="3.40.50.300">
    <property type="entry name" value="P-loop containing nucleotide triphosphate hydrolases"/>
    <property type="match status" value="1"/>
</dbReference>
<protein>
    <recommendedName>
        <fullName evidence="1">AAA+ ATPase domain-containing protein</fullName>
    </recommendedName>
</protein>
<sequence length="315" mass="34611">MENLKIINMADVESKKVEFLWYPYIPLGKLTIIQGDPGEGKTTAVLQLTALLTKGEKLPEDEQEREPINVIYQTAEDGLADTVKPRLEAAGADCSKVLVIDESEQGLCMSDERIEQAIKETGAKLVILDPIQAYLGANVDMHRANEIRPVMKRLGDIAEKYSCAIILIGHMNKASGSKSTYRGLGSIDFQATARSVLIVGRIKDDPTCRVIAHDKSSLAPEGDSIAFRLDKENGFAWEGVIDISVDDLLSGDQKVTKLTSAKEFLAKYLADGPKPSTEIFEAAEADGIKKRTLFTAKEKLNVTATKTGDKWYWGF</sequence>
<organism evidence="2 3">
    <name type="scientific">Kandleria vitulina DSM 20405</name>
    <dbReference type="NCBI Taxonomy" id="1410657"/>
    <lineage>
        <taxon>Bacteria</taxon>
        <taxon>Bacillati</taxon>
        <taxon>Bacillota</taxon>
        <taxon>Erysipelotrichia</taxon>
        <taxon>Erysipelotrichales</taxon>
        <taxon>Coprobacillaceae</taxon>
        <taxon>Kandleria</taxon>
    </lineage>
</organism>